<comment type="similarity">
    <text evidence="6">Belongs to the DAXX family.</text>
</comment>
<evidence type="ECO:0000256" key="8">
    <source>
        <dbReference type="ARBA" id="ARBA00022454"/>
    </source>
</evidence>
<evidence type="ECO:0000256" key="19">
    <source>
        <dbReference type="ARBA" id="ARBA00023186"/>
    </source>
</evidence>
<name>A0AA35P137_9SAUR</name>
<dbReference type="GO" id="GO:0003714">
    <property type="term" value="F:transcription corepressor activity"/>
    <property type="evidence" value="ECO:0007669"/>
    <property type="project" value="TreeGrafter"/>
</dbReference>
<evidence type="ECO:0000256" key="23">
    <source>
        <dbReference type="SAM" id="Coils"/>
    </source>
</evidence>
<dbReference type="GO" id="GO:0050681">
    <property type="term" value="F:nuclear androgen receptor binding"/>
    <property type="evidence" value="ECO:0007669"/>
    <property type="project" value="TreeGrafter"/>
</dbReference>
<protein>
    <recommendedName>
        <fullName evidence="7">Death domain-associated protein 6</fullName>
    </recommendedName>
    <alternativeName>
        <fullName evidence="22">Daxx</fullName>
    </alternativeName>
</protein>
<evidence type="ECO:0000256" key="18">
    <source>
        <dbReference type="ARBA" id="ARBA00023163"/>
    </source>
</evidence>
<evidence type="ECO:0000256" key="12">
    <source>
        <dbReference type="ARBA" id="ARBA00022553"/>
    </source>
</evidence>
<feature type="compositionally biased region" description="Basic and acidic residues" evidence="24">
    <location>
        <begin position="555"/>
        <end position="570"/>
    </location>
</feature>
<evidence type="ECO:0000313" key="28">
    <source>
        <dbReference type="Proteomes" id="UP001178461"/>
    </source>
</evidence>
<dbReference type="FunFam" id="1.10.8.810:FF:000001">
    <property type="entry name" value="Death domain-associated protein 6"/>
    <property type="match status" value="1"/>
</dbReference>
<dbReference type="GO" id="GO:0003713">
    <property type="term" value="F:transcription coactivator activity"/>
    <property type="evidence" value="ECO:0007669"/>
    <property type="project" value="TreeGrafter"/>
</dbReference>
<evidence type="ECO:0000256" key="9">
    <source>
        <dbReference type="ARBA" id="ARBA00022490"/>
    </source>
</evidence>
<evidence type="ECO:0000259" key="26">
    <source>
        <dbReference type="Pfam" id="PF20920"/>
    </source>
</evidence>
<evidence type="ECO:0000256" key="11">
    <source>
        <dbReference type="ARBA" id="ARBA00022499"/>
    </source>
</evidence>
<evidence type="ECO:0000256" key="14">
    <source>
        <dbReference type="ARBA" id="ARBA00022843"/>
    </source>
</evidence>
<evidence type="ECO:0000256" key="10">
    <source>
        <dbReference type="ARBA" id="ARBA00022491"/>
    </source>
</evidence>
<dbReference type="InterPro" id="IPR031333">
    <property type="entry name" value="Daxx_N"/>
</dbReference>
<dbReference type="Pfam" id="PF20920">
    <property type="entry name" value="DAXX_hist_bd"/>
    <property type="match status" value="1"/>
</dbReference>
<evidence type="ECO:0000256" key="5">
    <source>
        <dbReference type="ARBA" id="ARBA00004642"/>
    </source>
</evidence>
<keyword evidence="21" id="KW-0137">Centromere</keyword>
<dbReference type="CDD" id="cd13151">
    <property type="entry name" value="DAXX_helical_bundle"/>
    <property type="match status" value="1"/>
</dbReference>
<keyword evidence="18" id="KW-0804">Transcription</keyword>
<dbReference type="PANTHER" id="PTHR12766">
    <property type="entry name" value="DEATH DOMAIN-ASSOCIATED PROTEIN 6 DAXX"/>
    <property type="match status" value="1"/>
</dbReference>
<comment type="subcellular location">
    <subcellularLocation>
        <location evidence="3">Chromosome</location>
        <location evidence="3">Centromere</location>
    </subcellularLocation>
    <subcellularLocation>
        <location evidence="2">Cytoplasm</location>
    </subcellularLocation>
    <subcellularLocation>
        <location evidence="1">Nucleus</location>
        <location evidence="1">PML body</location>
    </subcellularLocation>
    <subcellularLocation>
        <location evidence="4">Nucleus</location>
        <location evidence="4">Nucleolus</location>
    </subcellularLocation>
    <subcellularLocation>
        <location evidence="5">Nucleus</location>
        <location evidence="5">Nucleoplasm</location>
    </subcellularLocation>
</comment>
<dbReference type="InterPro" id="IPR046378">
    <property type="entry name" value="DAXX_histone-bd"/>
</dbReference>
<evidence type="ECO:0000256" key="24">
    <source>
        <dbReference type="SAM" id="MobiDB-lite"/>
    </source>
</evidence>
<feature type="compositionally biased region" description="Acidic residues" evidence="24">
    <location>
        <begin position="543"/>
        <end position="554"/>
    </location>
</feature>
<keyword evidence="14" id="KW-0832">Ubl conjugation</keyword>
<feature type="compositionally biased region" description="Acidic residues" evidence="24">
    <location>
        <begin position="721"/>
        <end position="730"/>
    </location>
</feature>
<evidence type="ECO:0000256" key="22">
    <source>
        <dbReference type="ARBA" id="ARBA00029641"/>
    </source>
</evidence>
<organism evidence="27 28">
    <name type="scientific">Podarcis lilfordi</name>
    <name type="common">Lilford's wall lizard</name>
    <dbReference type="NCBI Taxonomy" id="74358"/>
    <lineage>
        <taxon>Eukaryota</taxon>
        <taxon>Metazoa</taxon>
        <taxon>Chordata</taxon>
        <taxon>Craniata</taxon>
        <taxon>Vertebrata</taxon>
        <taxon>Euteleostomi</taxon>
        <taxon>Lepidosauria</taxon>
        <taxon>Squamata</taxon>
        <taxon>Bifurcata</taxon>
        <taxon>Unidentata</taxon>
        <taxon>Episquamata</taxon>
        <taxon>Laterata</taxon>
        <taxon>Lacertibaenia</taxon>
        <taxon>Lacertidae</taxon>
        <taxon>Podarcis</taxon>
    </lineage>
</organism>
<keyword evidence="28" id="KW-1185">Reference proteome</keyword>
<evidence type="ECO:0000256" key="20">
    <source>
        <dbReference type="ARBA" id="ARBA00023242"/>
    </source>
</evidence>
<evidence type="ECO:0000256" key="17">
    <source>
        <dbReference type="ARBA" id="ARBA00023054"/>
    </source>
</evidence>
<feature type="compositionally biased region" description="Basic residues" evidence="24">
    <location>
        <begin position="663"/>
        <end position="678"/>
    </location>
</feature>
<evidence type="ECO:0000259" key="25">
    <source>
        <dbReference type="Pfam" id="PF03344"/>
    </source>
</evidence>
<dbReference type="EMBL" id="OX395127">
    <property type="protein sequence ID" value="CAI5769000.1"/>
    <property type="molecule type" value="Genomic_DNA"/>
</dbReference>
<keyword evidence="9" id="KW-0963">Cytoplasm</keyword>
<feature type="compositionally biased region" description="Pro residues" evidence="24">
    <location>
        <begin position="640"/>
        <end position="650"/>
    </location>
</feature>
<feature type="region of interest" description="Disordered" evidence="24">
    <location>
        <begin position="451"/>
        <end position="764"/>
    </location>
</feature>
<evidence type="ECO:0000256" key="21">
    <source>
        <dbReference type="ARBA" id="ARBA00023328"/>
    </source>
</evidence>
<dbReference type="GO" id="GO:0006915">
    <property type="term" value="P:apoptotic process"/>
    <property type="evidence" value="ECO:0007669"/>
    <property type="project" value="UniProtKB-KW"/>
</dbReference>
<keyword evidence="16" id="KW-0805">Transcription regulation</keyword>
<dbReference type="GO" id="GO:0006334">
    <property type="term" value="P:nucleosome assembly"/>
    <property type="evidence" value="ECO:0007669"/>
    <property type="project" value="TreeGrafter"/>
</dbReference>
<feature type="compositionally biased region" description="Acidic residues" evidence="24">
    <location>
        <begin position="513"/>
        <end position="536"/>
    </location>
</feature>
<sequence>MAAKAGTSGPARWAGRKGGISSWPAAEEGRGTKAEPEEGGEGAPRERAAAGGPGSGSPRGRVSGLCSWARRRPRVLCRAPPGPRSARPSCPPAGAAMASPSGSIIILDEDEEAPQPPSREAPLAPPQPPSQKDPASLEAENQRLFAEFVAFCSLHTADHPEVIPYLTGRHQKAAPAFLSSVEFRNVLGRCLARVQARSTKVYVYINELCTVFRAHSQKKKLPLPAPEPEAPGPSATPAGPANAPGPAAQAPGPAAKAPGEGSKRQIRYLEDLLRLHEVEIRKLQERELDLEELDSEDSTYLQESRLKRRMVRIFQRLCQLKDCSSLTGRVIEQRIPYRGTRYPEVNRRIERLINRPEAFPDYADILKAVQKASTRHRLGLPKRQMESMAAEAFREVGNRLQERRHLDLVYNFGSHLTDQYRPNSDPALSDPELARRLRQNREKALQRLEEVTSQFAQLQDRSEDEGQRRRRESRGGSAGGDGPGPSDAPGRQQGEPASPQEGSPGRSVASAGAEEEEEDEEEEEEEESSSESDIEAELQKSLEEEEEEEGAAPDDDPRVQEVEADQHMDLEAPELVPSSSEEEPDEEDEEEHNPEGRQGEERGQRVGQAPADPPPAVGTSPSQQFLLEIEEALTLEAGETPPPTPSPPHQTPEGRGASPVFRSRQKLPHPQRPPAKHGHVQDNGSLRGAGGGPLRGVNGQPPSKRSRRDSNSCIEVPSTGSEEEEEDEDGEGRLSPAPLADSTCADSPGLGLVSSSQGSPQPQNQGHLLAAIWKASVATQCDPEEIIVLSDSD</sequence>
<evidence type="ECO:0000256" key="4">
    <source>
        <dbReference type="ARBA" id="ARBA00004604"/>
    </source>
</evidence>
<feature type="region of interest" description="Disordered" evidence="24">
    <location>
        <begin position="1"/>
        <end position="99"/>
    </location>
</feature>
<evidence type="ECO:0000313" key="27">
    <source>
        <dbReference type="EMBL" id="CAI5769000.1"/>
    </source>
</evidence>
<dbReference type="AlphaFoldDB" id="A0AA35P137"/>
<gene>
    <name evidence="27" type="ORF">PODLI_1B010222</name>
</gene>
<feature type="compositionally biased region" description="Acidic residues" evidence="24">
    <location>
        <begin position="580"/>
        <end position="592"/>
    </location>
</feature>
<keyword evidence="20" id="KW-0539">Nucleus</keyword>
<evidence type="ECO:0000256" key="6">
    <source>
        <dbReference type="ARBA" id="ARBA00008592"/>
    </source>
</evidence>
<keyword evidence="12" id="KW-0597">Phosphoprotein</keyword>
<keyword evidence="11" id="KW-1017">Isopeptide bond</keyword>
<evidence type="ECO:0000256" key="15">
    <source>
        <dbReference type="ARBA" id="ARBA00022853"/>
    </source>
</evidence>
<dbReference type="PANTHER" id="PTHR12766:SF7">
    <property type="entry name" value="DEATH DOMAIN-ASSOCIATED PROTEIN 6"/>
    <property type="match status" value="1"/>
</dbReference>
<feature type="region of interest" description="Disordered" evidence="24">
    <location>
        <begin position="220"/>
        <end position="261"/>
    </location>
</feature>
<dbReference type="GO" id="GO:0005737">
    <property type="term" value="C:cytoplasm"/>
    <property type="evidence" value="ECO:0007669"/>
    <property type="project" value="UniProtKB-SubCell"/>
</dbReference>
<accession>A0AA35P137</accession>
<feature type="compositionally biased region" description="Pro residues" evidence="24">
    <location>
        <begin position="114"/>
        <end position="131"/>
    </location>
</feature>
<dbReference type="Proteomes" id="UP001178461">
    <property type="component" value="Chromosome 2"/>
</dbReference>
<dbReference type="FunFam" id="1.20.58.2170:FF:000001">
    <property type="entry name" value="Death domain-associated protein 6"/>
    <property type="match status" value="1"/>
</dbReference>
<dbReference type="InterPro" id="IPR046426">
    <property type="entry name" value="DAXX_histone-bd_sf"/>
</dbReference>
<dbReference type="Pfam" id="PF03344">
    <property type="entry name" value="Daxx"/>
    <property type="match status" value="1"/>
</dbReference>
<evidence type="ECO:0000256" key="16">
    <source>
        <dbReference type="ARBA" id="ARBA00023015"/>
    </source>
</evidence>
<feature type="compositionally biased region" description="Low complexity" evidence="24">
    <location>
        <begin position="232"/>
        <end position="260"/>
    </location>
</feature>
<reference evidence="27" key="1">
    <citation type="submission" date="2022-12" db="EMBL/GenBank/DDBJ databases">
        <authorList>
            <person name="Alioto T."/>
            <person name="Alioto T."/>
            <person name="Gomez Garrido J."/>
        </authorList>
    </citation>
    <scope>NUCLEOTIDE SEQUENCE</scope>
</reference>
<dbReference type="GO" id="GO:0005730">
    <property type="term" value="C:nucleolus"/>
    <property type="evidence" value="ECO:0007669"/>
    <property type="project" value="UniProtKB-SubCell"/>
</dbReference>
<dbReference type="Gene3D" id="1.20.58.2170">
    <property type="match status" value="1"/>
</dbReference>
<evidence type="ECO:0000256" key="13">
    <source>
        <dbReference type="ARBA" id="ARBA00022703"/>
    </source>
</evidence>
<keyword evidence="15" id="KW-0156">Chromatin regulator</keyword>
<feature type="compositionally biased region" description="Low complexity" evidence="24">
    <location>
        <begin position="747"/>
        <end position="763"/>
    </location>
</feature>
<proteinExistence type="inferred from homology"/>
<keyword evidence="10" id="KW-0678">Repressor</keyword>
<dbReference type="GO" id="GO:0016605">
    <property type="term" value="C:PML body"/>
    <property type="evidence" value="ECO:0007669"/>
    <property type="project" value="UniProtKB-SubCell"/>
</dbReference>
<dbReference type="GO" id="GO:0042981">
    <property type="term" value="P:regulation of apoptotic process"/>
    <property type="evidence" value="ECO:0007669"/>
    <property type="project" value="TreeGrafter"/>
</dbReference>
<keyword evidence="19" id="KW-0143">Chaperone</keyword>
<keyword evidence="8" id="KW-0158">Chromosome</keyword>
<feature type="domain" description="Daxx N-terminal Rassf1C-interacting" evidence="25">
    <location>
        <begin position="131"/>
        <end position="223"/>
    </location>
</feature>
<evidence type="ECO:0000256" key="1">
    <source>
        <dbReference type="ARBA" id="ARBA00004322"/>
    </source>
</evidence>
<dbReference type="Gene3D" id="1.10.8.810">
    <property type="entry name" value="Daxx helical bundle domain"/>
    <property type="match status" value="1"/>
</dbReference>
<keyword evidence="13" id="KW-0053">Apoptosis</keyword>
<dbReference type="GO" id="GO:0000775">
    <property type="term" value="C:chromosome, centromeric region"/>
    <property type="evidence" value="ECO:0007669"/>
    <property type="project" value="UniProtKB-SubCell"/>
</dbReference>
<feature type="coiled-coil region" evidence="23">
    <location>
        <begin position="266"/>
        <end position="293"/>
    </location>
</feature>
<evidence type="ECO:0000256" key="3">
    <source>
        <dbReference type="ARBA" id="ARBA00004584"/>
    </source>
</evidence>
<evidence type="ECO:0000256" key="2">
    <source>
        <dbReference type="ARBA" id="ARBA00004496"/>
    </source>
</evidence>
<keyword evidence="17 23" id="KW-0175">Coiled coil</keyword>
<dbReference type="InterPro" id="IPR038298">
    <property type="entry name" value="Daxx_N_sf"/>
</dbReference>
<feature type="region of interest" description="Disordered" evidence="24">
    <location>
        <begin position="111"/>
        <end position="137"/>
    </location>
</feature>
<feature type="compositionally biased region" description="Low complexity" evidence="24">
    <location>
        <begin position="84"/>
        <end position="99"/>
    </location>
</feature>
<feature type="domain" description="Daxx histone-binding" evidence="26">
    <location>
        <begin position="371"/>
        <end position="457"/>
    </location>
</feature>
<dbReference type="GO" id="GO:0042393">
    <property type="term" value="F:histone binding"/>
    <property type="evidence" value="ECO:0007669"/>
    <property type="project" value="InterPro"/>
</dbReference>
<feature type="compositionally biased region" description="Basic and acidic residues" evidence="24">
    <location>
        <begin position="27"/>
        <end position="36"/>
    </location>
</feature>
<evidence type="ECO:0000256" key="7">
    <source>
        <dbReference type="ARBA" id="ARBA00019298"/>
    </source>
</evidence>
<feature type="compositionally biased region" description="Basic and acidic residues" evidence="24">
    <location>
        <begin position="593"/>
        <end position="604"/>
    </location>
</feature>
<dbReference type="CDD" id="cd13150">
    <property type="entry name" value="DAXX_histone_binding"/>
    <property type="match status" value="1"/>
</dbReference>